<gene>
    <name evidence="2" type="ORF">DNFV4_01060</name>
</gene>
<dbReference type="InterPro" id="IPR007554">
    <property type="entry name" value="Glycerophosphate_synth"/>
</dbReference>
<organism evidence="2 3">
    <name type="scientific">Nitrospira tepida</name>
    <dbReference type="NCBI Taxonomy" id="2973512"/>
    <lineage>
        <taxon>Bacteria</taxon>
        <taxon>Pseudomonadati</taxon>
        <taxon>Nitrospirota</taxon>
        <taxon>Nitrospiria</taxon>
        <taxon>Nitrospirales</taxon>
        <taxon>Nitrospiraceae</taxon>
        <taxon>Nitrospira</taxon>
    </lineage>
</organism>
<keyword evidence="1" id="KW-0472">Membrane</keyword>
<evidence type="ECO:0000256" key="1">
    <source>
        <dbReference type="SAM" id="Phobius"/>
    </source>
</evidence>
<keyword evidence="1" id="KW-1133">Transmembrane helix</keyword>
<proteinExistence type="predicted"/>
<dbReference type="InterPro" id="IPR043148">
    <property type="entry name" value="TagF_C"/>
</dbReference>
<evidence type="ECO:0000313" key="3">
    <source>
        <dbReference type="Proteomes" id="UP001179121"/>
    </source>
</evidence>
<dbReference type="RefSeq" id="WP_289267612.1">
    <property type="nucleotide sequence ID" value="NZ_OX365700.1"/>
</dbReference>
<protein>
    <recommendedName>
        <fullName evidence="4">CDP-glycerol:poly(Glycerophosphate) glycerophosphotransferase</fullName>
    </recommendedName>
</protein>
<evidence type="ECO:0000313" key="2">
    <source>
        <dbReference type="EMBL" id="CAI4030632.1"/>
    </source>
</evidence>
<dbReference type="AlphaFoldDB" id="A0AA86MX50"/>
<dbReference type="KEGG" id="nti:DNFV4_01060"/>
<sequence>MRVIMLAGLFLLTVLSTPVLAYLDPGSGSMLVAGLVGLLSSLLFFLKGLYYKGLRGFFHKVGKPVQEATAGQGLVFYSEGRQYWNTFRPLIDELVGRNESCLYLTSDEQDPGLLYSSELVHAKYIGAGTKAYAHLAMLEAAVCAMTTPGLDVLQIKRSKGVKHYVYLIHAPTDVGTYKQYSFDYFDSVFVSGEHQIRSLRKLEELRGTPRKDLRKVGCLYYDDMQRQLRELDPVPRSETRTTVLVAPTWGQNGLLKRLGTRVLAPLLDKQWTIILRPHPQTFLSEKDLLDSIREEVRNRPNLLWDDDPDPTQSMAAADVLISDLSGIVFDFAFLFEKPVITLKYEVNKVGQEASDFPWDSWELTVLDRVGVRIDADDVQRLPALIEQEVGNKERGPAIRRLREESVVNFGSAAKDAVNELLRIRSDFRSRAVA</sequence>
<evidence type="ECO:0008006" key="4">
    <source>
        <dbReference type="Google" id="ProtNLM"/>
    </source>
</evidence>
<dbReference type="GO" id="GO:0016020">
    <property type="term" value="C:membrane"/>
    <property type="evidence" value="ECO:0007669"/>
    <property type="project" value="InterPro"/>
</dbReference>
<name>A0AA86MX50_9BACT</name>
<dbReference type="Pfam" id="PF04464">
    <property type="entry name" value="Glyphos_transf"/>
    <property type="match status" value="1"/>
</dbReference>
<accession>A0AA86MX50</accession>
<reference evidence="2" key="1">
    <citation type="submission" date="2022-10" db="EMBL/GenBank/DDBJ databases">
        <authorList>
            <person name="Koch H."/>
        </authorList>
    </citation>
    <scope>NUCLEOTIDE SEQUENCE</scope>
    <source>
        <strain evidence="2">DNF</strain>
    </source>
</reference>
<dbReference type="Gene3D" id="3.40.50.12580">
    <property type="match status" value="1"/>
</dbReference>
<dbReference type="EMBL" id="OX365700">
    <property type="protein sequence ID" value="CAI4030632.1"/>
    <property type="molecule type" value="Genomic_DNA"/>
</dbReference>
<dbReference type="Proteomes" id="UP001179121">
    <property type="component" value="Chromosome"/>
</dbReference>
<keyword evidence="1" id="KW-0812">Transmembrane</keyword>
<feature type="transmembrane region" description="Helical" evidence="1">
    <location>
        <begin position="31"/>
        <end position="50"/>
    </location>
</feature>
<keyword evidence="3" id="KW-1185">Reference proteome</keyword>
<dbReference type="SUPFAM" id="SSF53756">
    <property type="entry name" value="UDP-Glycosyltransferase/glycogen phosphorylase"/>
    <property type="match status" value="1"/>
</dbReference>
<dbReference type="GO" id="GO:0047355">
    <property type="term" value="F:CDP-glycerol glycerophosphotransferase activity"/>
    <property type="evidence" value="ECO:0007669"/>
    <property type="project" value="InterPro"/>
</dbReference>